<organism evidence="1 2">
    <name type="scientific">Bacillus infantis</name>
    <dbReference type="NCBI Taxonomy" id="324767"/>
    <lineage>
        <taxon>Bacteria</taxon>
        <taxon>Bacillati</taxon>
        <taxon>Bacillota</taxon>
        <taxon>Bacilli</taxon>
        <taxon>Bacillales</taxon>
        <taxon>Bacillaceae</taxon>
        <taxon>Bacillus</taxon>
    </lineage>
</organism>
<evidence type="ECO:0008006" key="3">
    <source>
        <dbReference type="Google" id="ProtNLM"/>
    </source>
</evidence>
<dbReference type="Pfam" id="PF11122">
    <property type="entry name" value="Spore-coat_CotD"/>
    <property type="match status" value="1"/>
</dbReference>
<dbReference type="AlphaFoldDB" id="A0A5D4RKJ1"/>
<sequence>MRCNCRKCRERAAADKTIVSPTETVVRKNTRTQTIRRIHPTEIVNVNRTIIRNENYFPVTERTVNETIVENFDCGRDPNNSRNCRRI</sequence>
<dbReference type="Proteomes" id="UP000322139">
    <property type="component" value="Unassembled WGS sequence"/>
</dbReference>
<dbReference type="RefSeq" id="WP_148972965.1">
    <property type="nucleotide sequence ID" value="NZ_VTER01000001.1"/>
</dbReference>
<proteinExistence type="predicted"/>
<dbReference type="EMBL" id="VTER01000001">
    <property type="protein sequence ID" value="TYS51975.1"/>
    <property type="molecule type" value="Genomic_DNA"/>
</dbReference>
<evidence type="ECO:0000313" key="1">
    <source>
        <dbReference type="EMBL" id="TYS51975.1"/>
    </source>
</evidence>
<comment type="caution">
    <text evidence="1">The sequence shown here is derived from an EMBL/GenBank/DDBJ whole genome shotgun (WGS) entry which is preliminary data.</text>
</comment>
<accession>A0A5D4RKJ1</accession>
<evidence type="ECO:0000313" key="2">
    <source>
        <dbReference type="Proteomes" id="UP000322139"/>
    </source>
</evidence>
<name>A0A5D4RKJ1_9BACI</name>
<protein>
    <recommendedName>
        <fullName evidence="3">Spore coat protein D</fullName>
    </recommendedName>
</protein>
<reference evidence="1 2" key="1">
    <citation type="submission" date="2019-08" db="EMBL/GenBank/DDBJ databases">
        <title>Bacillus genomes from the desert of Cuatro Cienegas, Coahuila.</title>
        <authorList>
            <person name="Olmedo-Alvarez G."/>
        </authorList>
    </citation>
    <scope>NUCLEOTIDE SEQUENCE [LARGE SCALE GENOMIC DNA]</scope>
    <source>
        <strain evidence="1 2">CH446_14T</strain>
    </source>
</reference>
<dbReference type="InterPro" id="IPR020108">
    <property type="entry name" value="Spore_coat_CotD"/>
</dbReference>
<gene>
    <name evidence="1" type="ORF">FZD51_00540</name>
</gene>